<feature type="compositionally biased region" description="Low complexity" evidence="1">
    <location>
        <begin position="404"/>
        <end position="416"/>
    </location>
</feature>
<protein>
    <submittedName>
        <fullName evidence="2">Uncharacterized protein</fullName>
    </submittedName>
</protein>
<reference evidence="2 3" key="1">
    <citation type="submission" date="2005-09" db="EMBL/GenBank/DDBJ databases">
        <authorList>
            <person name="Woods D.E."/>
            <person name="Nierman W.C."/>
        </authorList>
    </citation>
    <scope>NUCLEOTIDE SEQUENCE [LARGE SCALE GENOMIC DNA]</scope>
    <source>
        <strain evidence="2 3">1710b</strain>
    </source>
</reference>
<dbReference type="HOGENOM" id="CLU_446683_0_0_4"/>
<dbReference type="KEGG" id="bpm:BURPS1710b_A1823"/>
<feature type="compositionally biased region" description="Basic residues" evidence="1">
    <location>
        <begin position="472"/>
        <end position="490"/>
    </location>
</feature>
<evidence type="ECO:0000256" key="1">
    <source>
        <dbReference type="SAM" id="MobiDB-lite"/>
    </source>
</evidence>
<feature type="compositionally biased region" description="Basic residues" evidence="1">
    <location>
        <begin position="498"/>
        <end position="512"/>
    </location>
</feature>
<accession>Q3JHH3</accession>
<feature type="region of interest" description="Disordered" evidence="1">
    <location>
        <begin position="403"/>
        <end position="512"/>
    </location>
</feature>
<organism evidence="2 3">
    <name type="scientific">Burkholderia pseudomallei (strain 1710b)</name>
    <dbReference type="NCBI Taxonomy" id="320372"/>
    <lineage>
        <taxon>Bacteria</taxon>
        <taxon>Pseudomonadati</taxon>
        <taxon>Pseudomonadota</taxon>
        <taxon>Betaproteobacteria</taxon>
        <taxon>Burkholderiales</taxon>
        <taxon>Burkholderiaceae</taxon>
        <taxon>Burkholderia</taxon>
        <taxon>pseudomallei group</taxon>
    </lineage>
</organism>
<feature type="compositionally biased region" description="Basic residues" evidence="1">
    <location>
        <begin position="122"/>
        <end position="137"/>
    </location>
</feature>
<feature type="compositionally biased region" description="Basic and acidic residues" evidence="1">
    <location>
        <begin position="261"/>
        <end position="277"/>
    </location>
</feature>
<feature type="compositionally biased region" description="Basic and acidic residues" evidence="1">
    <location>
        <begin position="299"/>
        <end position="313"/>
    </location>
</feature>
<feature type="compositionally biased region" description="Basic and acidic residues" evidence="1">
    <location>
        <begin position="419"/>
        <end position="430"/>
    </location>
</feature>
<feature type="region of interest" description="Disordered" evidence="1">
    <location>
        <begin position="122"/>
        <end position="200"/>
    </location>
</feature>
<feature type="compositionally biased region" description="Low complexity" evidence="1">
    <location>
        <begin position="433"/>
        <end position="442"/>
    </location>
</feature>
<proteinExistence type="predicted"/>
<dbReference type="AlphaFoldDB" id="Q3JHH3"/>
<feature type="compositionally biased region" description="Low complexity" evidence="1">
    <location>
        <begin position="138"/>
        <end position="151"/>
    </location>
</feature>
<gene>
    <name evidence="2" type="ordered locus">BURPS1710b_A1823</name>
</gene>
<feature type="compositionally biased region" description="Basic residues" evidence="1">
    <location>
        <begin position="314"/>
        <end position="327"/>
    </location>
</feature>
<sequence>MRRRRRPPAGTSSGVRVETTIIKLGSENQSHFNKYVGANYAGERAVGLAGAADRARRRRAADLPAIAPAAAAGDPDPRTAGGRARAVVAAPRGGARDRAQHRHAGLRAACARRLRELGDRARHVRRGQRARRDRRRAGGFPAGAAEAGAAGHARRGGGCRGGGRHRIRPHARARRRASFAVRARRAPRRRRGRVEAAGRRVHAGRARRVALSGARVDAAAQQVLAAAAPRALDLRAGRRPRAAARGARRLPAHVAFGALRARADHRDDGHSSVDRSRGAPVDRPGRRDLDRGSVLLGRAQRDARVGPDDAADSRRRRRDRARRRRFRGAAEADARHAFAPVSARHGDEPRAAAHAARIRAPARRMDHRGRLRQRIPLRQPPARVAAGARHGRAGDLRRQLQQDAVSGAAGRLSGRARAARRELRDRERRAVPRRAAPAAGGARRIHRGRAFRVAHPQDAHAVRAAPADAARRARAPLRRRAAGRRRRCRAASRDAAARRRRRSRARARGARTRYRRARAVRLLRAGDARGVRAAARLCVRAGGRDRVRVRRAFAGDRRRGVRARRGGIVGAGIDVGRGGIVGIVGIGRVDDLGRRSNARRRRALSGPRARQ</sequence>
<feature type="compositionally biased region" description="Basic residues" evidence="1">
    <location>
        <begin position="443"/>
        <end position="452"/>
    </location>
</feature>
<dbReference type="EnsemblBacteria" id="ABA52441">
    <property type="protein sequence ID" value="ABA52441"/>
    <property type="gene ID" value="BURPS1710b_A1823"/>
</dbReference>
<name>Q3JHH3_BURP1</name>
<evidence type="ECO:0000313" key="2">
    <source>
        <dbReference type="EMBL" id="ABA52441.1"/>
    </source>
</evidence>
<feature type="region of interest" description="Disordered" evidence="1">
    <location>
        <begin position="261"/>
        <end position="357"/>
    </location>
</feature>
<evidence type="ECO:0000313" key="3">
    <source>
        <dbReference type="Proteomes" id="UP000002700"/>
    </source>
</evidence>
<dbReference type="Proteomes" id="UP000002700">
    <property type="component" value="Chromosome II"/>
</dbReference>
<dbReference type="EMBL" id="CP000125">
    <property type="protein sequence ID" value="ABA52441.1"/>
    <property type="molecule type" value="Genomic_DNA"/>
</dbReference>
<feature type="compositionally biased region" description="Basic residues" evidence="1">
    <location>
        <begin position="152"/>
        <end position="192"/>
    </location>
</feature>